<feature type="compositionally biased region" description="Acidic residues" evidence="6">
    <location>
        <begin position="12"/>
        <end position="22"/>
    </location>
</feature>
<comment type="subcellular location">
    <subcellularLocation>
        <location evidence="1">Cytoplasm</location>
    </subcellularLocation>
</comment>
<dbReference type="EMBL" id="HG994361">
    <property type="protein sequence ID" value="CAF2196155.1"/>
    <property type="molecule type" value="Genomic_DNA"/>
</dbReference>
<dbReference type="InterPro" id="IPR019775">
    <property type="entry name" value="WD40_repeat_CS"/>
</dbReference>
<evidence type="ECO:0000256" key="1">
    <source>
        <dbReference type="ARBA" id="ARBA00004496"/>
    </source>
</evidence>
<dbReference type="FunFam" id="2.130.10.10:FF:000074">
    <property type="entry name" value="Angio-associated migratory cell protein-like protein"/>
    <property type="match status" value="1"/>
</dbReference>
<feature type="compositionally biased region" description="Polar residues" evidence="6">
    <location>
        <begin position="1"/>
        <end position="11"/>
    </location>
</feature>
<feature type="repeat" description="WD" evidence="5">
    <location>
        <begin position="335"/>
        <end position="376"/>
    </location>
</feature>
<organism evidence="7">
    <name type="scientific">Brassica napus</name>
    <name type="common">Rape</name>
    <dbReference type="NCBI Taxonomy" id="3708"/>
    <lineage>
        <taxon>Eukaryota</taxon>
        <taxon>Viridiplantae</taxon>
        <taxon>Streptophyta</taxon>
        <taxon>Embryophyta</taxon>
        <taxon>Tracheophyta</taxon>
        <taxon>Spermatophyta</taxon>
        <taxon>Magnoliopsida</taxon>
        <taxon>eudicotyledons</taxon>
        <taxon>Gunneridae</taxon>
        <taxon>Pentapetalae</taxon>
        <taxon>rosids</taxon>
        <taxon>malvids</taxon>
        <taxon>Brassicales</taxon>
        <taxon>Brassicaceae</taxon>
        <taxon>Brassiceae</taxon>
        <taxon>Brassica</taxon>
    </lineage>
</organism>
<dbReference type="SUPFAM" id="SSF50998">
    <property type="entry name" value="Quinoprotein alcohol dehydrogenase-like"/>
    <property type="match status" value="1"/>
</dbReference>
<feature type="repeat" description="WD" evidence="5">
    <location>
        <begin position="151"/>
        <end position="192"/>
    </location>
</feature>
<dbReference type="InterPro" id="IPR051179">
    <property type="entry name" value="WD_repeat_multifunction"/>
</dbReference>
<evidence type="ECO:0000256" key="3">
    <source>
        <dbReference type="ARBA" id="ARBA00022574"/>
    </source>
</evidence>
<evidence type="ECO:0000256" key="4">
    <source>
        <dbReference type="ARBA" id="ARBA00022737"/>
    </source>
</evidence>
<dbReference type="Gene3D" id="2.130.10.10">
    <property type="entry name" value="YVTN repeat-like/Quinoprotein amine dehydrogenase"/>
    <property type="match status" value="1"/>
</dbReference>
<dbReference type="PROSITE" id="PS50082">
    <property type="entry name" value="WD_REPEATS_2"/>
    <property type="match status" value="6"/>
</dbReference>
<dbReference type="PROSITE" id="PS00678">
    <property type="entry name" value="WD_REPEATS_1"/>
    <property type="match status" value="1"/>
</dbReference>
<sequence length="418" mass="44720">MSNSAKNNNPTVEEEEEEDEGDVFLGESDVIHEFDVDAEDLPEADDDDDGNEEEEFDENDDSVHTFTGHKGEVYALACSPTDPTLVATGGGDDKGFLFKIGNGDWAAELPGHKDSVSSLAFSYDGQLLASGGLDGVVQIFDASSGTLKCVLDGPGGGIEWVKWHPRGHIVLAGSEDCSLWMWNADKEAYLNMFSGHNQSVTCGDFTPDGKLICTGSDDGSLIVWNPKTCESIHVVKGNLEPNFSFHVGHLFHTEGLICLDINSSSSLVISGSKDGSVHIVNTVTGKVVSSLTSHTESVECVKFSPSSATIPMAATGGMDKKLIIWDLQHSTPRFICDHAEGVTCVTWIGTSKYLATGCADGTVSVWDSLLGNCVHTFHGHQDVVQAISVSANTEFIVSVSVDNTARVYETSEFLNKTA</sequence>
<dbReference type="GO" id="GO:0005737">
    <property type="term" value="C:cytoplasm"/>
    <property type="evidence" value="ECO:0007669"/>
    <property type="project" value="UniProtKB-SubCell"/>
</dbReference>
<dbReference type="PRINTS" id="PR00320">
    <property type="entry name" value="GPROTEINBRPT"/>
</dbReference>
<feature type="repeat" description="WD" evidence="5">
    <location>
        <begin position="193"/>
        <end position="234"/>
    </location>
</feature>
<dbReference type="InterPro" id="IPR020472">
    <property type="entry name" value="WD40_PAC1"/>
</dbReference>
<proteinExistence type="predicted"/>
<keyword evidence="4" id="KW-0677">Repeat</keyword>
<dbReference type="CDD" id="cd00200">
    <property type="entry name" value="WD40"/>
    <property type="match status" value="1"/>
</dbReference>
<dbReference type="InterPro" id="IPR015943">
    <property type="entry name" value="WD40/YVTN_repeat-like_dom_sf"/>
</dbReference>
<dbReference type="AlphaFoldDB" id="A0A816ZH78"/>
<feature type="compositionally biased region" description="Acidic residues" evidence="6">
    <location>
        <begin position="36"/>
        <end position="60"/>
    </location>
</feature>
<reference evidence="7" key="1">
    <citation type="submission" date="2021-01" db="EMBL/GenBank/DDBJ databases">
        <authorList>
            <consortium name="Genoscope - CEA"/>
            <person name="William W."/>
        </authorList>
    </citation>
    <scope>NUCLEOTIDE SEQUENCE</scope>
</reference>
<evidence type="ECO:0000256" key="5">
    <source>
        <dbReference type="PROSITE-ProRule" id="PRU00221"/>
    </source>
</evidence>
<dbReference type="Proteomes" id="UP001295469">
    <property type="component" value="Chromosome A07"/>
</dbReference>
<dbReference type="PANTHER" id="PTHR19857:SF8">
    <property type="entry name" value="ANGIO-ASSOCIATED MIGRATORY CELL PROTEIN"/>
    <property type="match status" value="1"/>
</dbReference>
<dbReference type="SMART" id="SM00320">
    <property type="entry name" value="WD40"/>
    <property type="match status" value="8"/>
</dbReference>
<feature type="repeat" description="WD" evidence="5">
    <location>
        <begin position="109"/>
        <end position="150"/>
    </location>
</feature>
<feature type="region of interest" description="Disordered" evidence="6">
    <location>
        <begin position="1"/>
        <end position="64"/>
    </location>
</feature>
<dbReference type="PANTHER" id="PTHR19857">
    <property type="entry name" value="MITOCHONDRIAL DIVISION PROTEIN 1-RELATED"/>
    <property type="match status" value="1"/>
</dbReference>
<accession>A0A816ZH78</accession>
<dbReference type="InterPro" id="IPR011047">
    <property type="entry name" value="Quinoprotein_ADH-like_sf"/>
</dbReference>
<keyword evidence="2" id="KW-0963">Cytoplasm</keyword>
<dbReference type="PROSITE" id="PS50294">
    <property type="entry name" value="WD_REPEATS_REGION"/>
    <property type="match status" value="5"/>
</dbReference>
<evidence type="ECO:0000256" key="6">
    <source>
        <dbReference type="SAM" id="MobiDB-lite"/>
    </source>
</evidence>
<dbReference type="Pfam" id="PF00400">
    <property type="entry name" value="WD40"/>
    <property type="match status" value="8"/>
</dbReference>
<name>A0A816ZH78_BRANA</name>
<gene>
    <name evidence="7" type="ORF">DARMORV10_A07P37990.1</name>
</gene>
<feature type="repeat" description="WD" evidence="5">
    <location>
        <begin position="291"/>
        <end position="328"/>
    </location>
</feature>
<evidence type="ECO:0000313" key="7">
    <source>
        <dbReference type="EMBL" id="CAF2196155.1"/>
    </source>
</evidence>
<feature type="repeat" description="WD" evidence="5">
    <location>
        <begin position="377"/>
        <end position="409"/>
    </location>
</feature>
<protein>
    <submittedName>
        <fullName evidence="7">(rape) hypothetical protein</fullName>
    </submittedName>
</protein>
<evidence type="ECO:0000256" key="2">
    <source>
        <dbReference type="ARBA" id="ARBA00022490"/>
    </source>
</evidence>
<dbReference type="InterPro" id="IPR001680">
    <property type="entry name" value="WD40_rpt"/>
</dbReference>
<keyword evidence="3 5" id="KW-0853">WD repeat</keyword>